<feature type="compositionally biased region" description="Basic and acidic residues" evidence="1">
    <location>
        <begin position="412"/>
        <end position="423"/>
    </location>
</feature>
<feature type="region of interest" description="Disordered" evidence="1">
    <location>
        <begin position="357"/>
        <end position="380"/>
    </location>
</feature>
<accession>Q2R6A0</accession>
<dbReference type="AlphaFoldDB" id="Q2R6A0"/>
<feature type="compositionally biased region" description="Acidic residues" evidence="1">
    <location>
        <begin position="424"/>
        <end position="446"/>
    </location>
</feature>
<feature type="region of interest" description="Disordered" evidence="1">
    <location>
        <begin position="401"/>
        <end position="456"/>
    </location>
</feature>
<name>Q2R6A0_ORYSJ</name>
<evidence type="ECO:0000313" key="2">
    <source>
        <dbReference type="EMBL" id="AAX96123.1"/>
    </source>
</evidence>
<evidence type="ECO:0000313" key="3">
    <source>
        <dbReference type="Proteomes" id="UP000000763"/>
    </source>
</evidence>
<dbReference type="EMBL" id="AC137922">
    <property type="protein sequence ID" value="AAX96123.1"/>
    <property type="molecule type" value="Genomic_DNA"/>
</dbReference>
<reference evidence="3" key="1">
    <citation type="journal article" date="2005" name="Nature">
        <title>The map-based sequence of the rice genome.</title>
        <authorList>
            <consortium name="International rice genome sequencing project (IRGSP)"/>
            <person name="Matsumoto T."/>
            <person name="Wu J."/>
            <person name="Kanamori H."/>
            <person name="Katayose Y."/>
            <person name="Fujisawa M."/>
            <person name="Namiki N."/>
            <person name="Mizuno H."/>
            <person name="Yamamoto K."/>
            <person name="Antonio B.A."/>
            <person name="Baba T."/>
            <person name="Sakata K."/>
            <person name="Nagamura Y."/>
            <person name="Aoki H."/>
            <person name="Arikawa K."/>
            <person name="Arita K."/>
            <person name="Bito T."/>
            <person name="Chiden Y."/>
            <person name="Fujitsuka N."/>
            <person name="Fukunaka R."/>
            <person name="Hamada M."/>
            <person name="Harada C."/>
            <person name="Hayashi A."/>
            <person name="Hijishita S."/>
            <person name="Honda M."/>
            <person name="Hosokawa S."/>
            <person name="Ichikawa Y."/>
            <person name="Idonuma A."/>
            <person name="Iijima M."/>
            <person name="Ikeda M."/>
            <person name="Ikeno M."/>
            <person name="Ito K."/>
            <person name="Ito S."/>
            <person name="Ito T."/>
            <person name="Ito Y."/>
            <person name="Ito Y."/>
            <person name="Iwabuchi A."/>
            <person name="Kamiya K."/>
            <person name="Karasawa W."/>
            <person name="Kurita K."/>
            <person name="Katagiri S."/>
            <person name="Kikuta A."/>
            <person name="Kobayashi H."/>
            <person name="Kobayashi N."/>
            <person name="Machita K."/>
            <person name="Maehara T."/>
            <person name="Masukawa M."/>
            <person name="Mizubayashi T."/>
            <person name="Mukai Y."/>
            <person name="Nagasaki H."/>
            <person name="Nagata Y."/>
            <person name="Naito S."/>
            <person name="Nakashima M."/>
            <person name="Nakama Y."/>
            <person name="Nakamichi Y."/>
            <person name="Nakamura M."/>
            <person name="Meguro A."/>
            <person name="Negishi M."/>
            <person name="Ohta I."/>
            <person name="Ohta T."/>
            <person name="Okamoto M."/>
            <person name="Ono N."/>
            <person name="Saji S."/>
            <person name="Sakaguchi M."/>
            <person name="Sakai K."/>
            <person name="Shibata M."/>
            <person name="Shimokawa T."/>
            <person name="Song J."/>
            <person name="Takazaki Y."/>
            <person name="Terasawa K."/>
            <person name="Tsugane M."/>
            <person name="Tsuji K."/>
            <person name="Ueda S."/>
            <person name="Waki K."/>
            <person name="Yamagata H."/>
            <person name="Yamamoto M."/>
            <person name="Yamamoto S."/>
            <person name="Yamane H."/>
            <person name="Yoshiki S."/>
            <person name="Yoshihara R."/>
            <person name="Yukawa K."/>
            <person name="Zhong H."/>
            <person name="Yano M."/>
            <person name="Yuan Q."/>
            <person name="Ouyang S."/>
            <person name="Liu J."/>
            <person name="Jones K.M."/>
            <person name="Gansberger K."/>
            <person name="Moffat K."/>
            <person name="Hill J."/>
            <person name="Bera J."/>
            <person name="Fadrosh D."/>
            <person name="Jin S."/>
            <person name="Johri S."/>
            <person name="Kim M."/>
            <person name="Overton L."/>
            <person name="Reardon M."/>
            <person name="Tsitrin T."/>
            <person name="Vuong H."/>
            <person name="Weaver B."/>
            <person name="Ciecko A."/>
            <person name="Tallon L."/>
            <person name="Jackson J."/>
            <person name="Pai G."/>
            <person name="Aken S.V."/>
            <person name="Utterback T."/>
            <person name="Reidmuller S."/>
            <person name="Feldblyum T."/>
            <person name="Hsiao J."/>
            <person name="Zismann V."/>
            <person name="Iobst S."/>
            <person name="de Vazeille A.R."/>
            <person name="Buell C.R."/>
            <person name="Ying K."/>
            <person name="Li Y."/>
            <person name="Lu T."/>
            <person name="Huang Y."/>
            <person name="Zhao Q."/>
            <person name="Feng Q."/>
            <person name="Zhang L."/>
            <person name="Zhu J."/>
            <person name="Weng Q."/>
            <person name="Mu J."/>
            <person name="Lu Y."/>
            <person name="Fan D."/>
            <person name="Liu Y."/>
            <person name="Guan J."/>
            <person name="Zhang Y."/>
            <person name="Yu S."/>
            <person name="Liu X."/>
            <person name="Zhang Y."/>
            <person name="Hong G."/>
            <person name="Han B."/>
            <person name="Choisne N."/>
            <person name="Demange N."/>
            <person name="Orjeda G."/>
            <person name="Samain S."/>
            <person name="Cattolico L."/>
            <person name="Pelletier E."/>
            <person name="Couloux A."/>
            <person name="Segurens B."/>
            <person name="Wincker P."/>
            <person name="D'Hont A."/>
            <person name="Scarpelli C."/>
            <person name="Weissenbach J."/>
            <person name="Salanoubat M."/>
            <person name="Quetier F."/>
            <person name="Yu Y."/>
            <person name="Kim H.R."/>
            <person name="Rambo T."/>
            <person name="Currie J."/>
            <person name="Collura K."/>
            <person name="Luo M."/>
            <person name="Yang T."/>
            <person name="Ammiraju J.S.S."/>
            <person name="Engler F."/>
            <person name="Soderlund C."/>
            <person name="Wing R.A."/>
            <person name="Palmer L.E."/>
            <person name="de la Bastide M."/>
            <person name="Spiegel L."/>
            <person name="Nascimento L."/>
            <person name="Zutavern T."/>
            <person name="O'Shaughnessy A."/>
            <person name="Dike S."/>
            <person name="Dedhia N."/>
            <person name="Preston R."/>
            <person name="Balija V."/>
            <person name="McCombie W.R."/>
            <person name="Chow T."/>
            <person name="Chen H."/>
            <person name="Chung M."/>
            <person name="Chen C."/>
            <person name="Shaw J."/>
            <person name="Wu H."/>
            <person name="Hsiao K."/>
            <person name="Chao Y."/>
            <person name="Chu M."/>
            <person name="Cheng C."/>
            <person name="Hour A."/>
            <person name="Lee P."/>
            <person name="Lin S."/>
            <person name="Lin Y."/>
            <person name="Liou J."/>
            <person name="Liu S."/>
            <person name="Hsing Y."/>
            <person name="Raghuvanshi S."/>
            <person name="Mohanty A."/>
            <person name="Bharti A.K."/>
            <person name="Gaur A."/>
            <person name="Gupta V."/>
            <person name="Kumar D."/>
            <person name="Ravi V."/>
            <person name="Vij S."/>
            <person name="Kapur A."/>
            <person name="Khurana P."/>
            <person name="Khurana P."/>
            <person name="Khurana J.P."/>
            <person name="Tyagi A.K."/>
            <person name="Gaikwad K."/>
            <person name="Singh A."/>
            <person name="Dalal V."/>
            <person name="Srivastava S."/>
            <person name="Dixit A."/>
            <person name="Pal A.K."/>
            <person name="Ghazi I.A."/>
            <person name="Yadav M."/>
            <person name="Pandit A."/>
            <person name="Bhargava A."/>
            <person name="Sureshbabu K."/>
            <person name="Batra K."/>
            <person name="Sharma T.R."/>
            <person name="Mohapatra T."/>
            <person name="Singh N.K."/>
            <person name="Messing J."/>
            <person name="Nelson A.B."/>
            <person name="Fuks G."/>
            <person name="Kavchok S."/>
            <person name="Keizer G."/>
            <person name="Linton E."/>
            <person name="Llaca V."/>
            <person name="Song R."/>
            <person name="Tanyolac B."/>
            <person name="Young S."/>
            <person name="Ho-Il K."/>
            <person name="Hahn J.H."/>
            <person name="Sangsakoo G."/>
            <person name="Vanavichit A."/>
            <person name="de Mattos Luiz.A.T."/>
            <person name="Zimmer P.D."/>
            <person name="Malone G."/>
            <person name="Dellagostin O."/>
            <person name="de Oliveira A.C."/>
            <person name="Bevan M."/>
            <person name="Bancroft I."/>
            <person name="Minx P."/>
            <person name="Cordum H."/>
            <person name="Wilson R."/>
            <person name="Cheng Z."/>
            <person name="Jin W."/>
            <person name="Jiang J."/>
            <person name="Leong S.A."/>
            <person name="Iwama H."/>
            <person name="Gojobori T."/>
            <person name="Itoh T."/>
            <person name="Niimura Y."/>
            <person name="Fujii Y."/>
            <person name="Habara T."/>
            <person name="Sakai H."/>
            <person name="Sato Y."/>
            <person name="Wilson G."/>
            <person name="Kumar K."/>
            <person name="McCouch S."/>
            <person name="Juretic N."/>
            <person name="Hoen D."/>
            <person name="Wright S."/>
            <person name="Bruskiewich R."/>
            <person name="Bureau T."/>
            <person name="Miyao A."/>
            <person name="Hirochika H."/>
            <person name="Nishikawa T."/>
            <person name="Kadowaki K."/>
            <person name="Sugiura M."/>
            <person name="Burr B."/>
            <person name="Sasaki T."/>
        </authorList>
    </citation>
    <scope>NUCLEOTIDE SEQUENCE [LARGE SCALE GENOMIC DNA]</scope>
    <source>
        <strain evidence="3">cv. Nipponbare</strain>
    </source>
</reference>
<reference evidence="3" key="2">
    <citation type="journal article" date="2008" name="Nucleic Acids Res.">
        <title>The rice annotation project database (RAP-DB): 2008 update.</title>
        <authorList>
            <consortium name="The rice annotation project (RAP)"/>
        </authorList>
    </citation>
    <scope>GENOME REANNOTATION</scope>
    <source>
        <strain evidence="3">cv. Nipponbare</strain>
    </source>
</reference>
<evidence type="ECO:0008006" key="4">
    <source>
        <dbReference type="Google" id="ProtNLM"/>
    </source>
</evidence>
<sequence length="540" mass="60679">MAVLCSPSPLLTTSILLPCCSSPPDARTGTTVPRHPIGEAGFVVVEVVLAKSQVHCFHCRASVALNHLRAASSLVTLGGCRLLDGLWRSCLVTSPRRLWRRPGAGLNKFDDKRGTQLCQTRRTTTHGRQLSAKPLGAEVVHGSSNGPGADLVAAWRSRRSPSRYVRDVSAEAVGAEMAKLSARYIGAEAVVWIRECGMEYFPGLEDFYEEKHRAPKIASGEAVTGDISSRNWRQRVEEYLGVEPPVAPNGQRLTKTSGVPLSWLRANFSLCPADADDDTLQRYCRAVDSRKNKKVTDWAYYHQDHITHWEKLEANVVPDHGEHNKMEFDAYLAWLHRNYHLVLRPAWMLADIAEDPEDVEEQNEYNTRTREGGMVESGPIRNRVRLQQRCRKLAARLECRSNDAVDQPPGHQKGEEQAEVHVEADEEQEGDDEEADEEEEAEEEEEVEKKRRQLSSVPRSWRMHRNRYRPVHRKPGCLDHYAGGLLPRTGGTLPVRLVLALGVGRESWLFLEFCNLSARLLGAEMSNVSTKYIGANIWMG</sequence>
<protein>
    <recommendedName>
        <fullName evidence="4">Aminotransferase-like plant mobile domain-containing protein</fullName>
    </recommendedName>
</protein>
<proteinExistence type="predicted"/>
<organism evidence="2 3">
    <name type="scientific">Oryza sativa subsp. japonica</name>
    <name type="common">Rice</name>
    <dbReference type="NCBI Taxonomy" id="39947"/>
    <lineage>
        <taxon>Eukaryota</taxon>
        <taxon>Viridiplantae</taxon>
        <taxon>Streptophyta</taxon>
        <taxon>Embryophyta</taxon>
        <taxon>Tracheophyta</taxon>
        <taxon>Spermatophyta</taxon>
        <taxon>Magnoliopsida</taxon>
        <taxon>Liliopsida</taxon>
        <taxon>Poales</taxon>
        <taxon>Poaceae</taxon>
        <taxon>BOP clade</taxon>
        <taxon>Oryzoideae</taxon>
        <taxon>Oryzeae</taxon>
        <taxon>Oryzinae</taxon>
        <taxon>Oryza</taxon>
        <taxon>Oryza sativa</taxon>
    </lineage>
</organism>
<evidence type="ECO:0000256" key="1">
    <source>
        <dbReference type="SAM" id="MobiDB-lite"/>
    </source>
</evidence>
<dbReference type="Proteomes" id="UP000000763">
    <property type="component" value="Chromosome 11"/>
</dbReference>
<gene>
    <name evidence="2" type="ordered locus">LOC_Os11g20780</name>
</gene>